<feature type="compositionally biased region" description="Basic residues" evidence="1">
    <location>
        <begin position="83"/>
        <end position="94"/>
    </location>
</feature>
<feature type="region of interest" description="Disordered" evidence="1">
    <location>
        <begin position="82"/>
        <end position="104"/>
    </location>
</feature>
<evidence type="ECO:0000256" key="1">
    <source>
        <dbReference type="SAM" id="MobiDB-lite"/>
    </source>
</evidence>
<sequence>MCSHGTCVLDSLEPRVCQDNDLWEVTHRHEEMLVGSREATSIEQVVQPKGGLRAGSRKVLSMPDIMLNLMSHKEQIVAEERLKKRGRGRPRKNPPKSLEITNGSLSDSDFINHKGLILRETREMVDSGKLIGLKTIRNGNIIIRDIA</sequence>
<dbReference type="Proteomes" id="UP001396334">
    <property type="component" value="Unassembled WGS sequence"/>
</dbReference>
<reference evidence="2 3" key="1">
    <citation type="journal article" date="2024" name="G3 (Bethesda)">
        <title>Genome assembly of Hibiscus sabdariffa L. provides insights into metabolisms of medicinal natural products.</title>
        <authorList>
            <person name="Kim T."/>
        </authorList>
    </citation>
    <scope>NUCLEOTIDE SEQUENCE [LARGE SCALE GENOMIC DNA]</scope>
    <source>
        <strain evidence="2">TK-2024</strain>
        <tissue evidence="2">Old leaves</tissue>
    </source>
</reference>
<protein>
    <submittedName>
        <fullName evidence="2">Uncharacterized protein</fullName>
    </submittedName>
</protein>
<evidence type="ECO:0000313" key="2">
    <source>
        <dbReference type="EMBL" id="KAK9028271.1"/>
    </source>
</evidence>
<comment type="caution">
    <text evidence="2">The sequence shown here is derived from an EMBL/GenBank/DDBJ whole genome shotgun (WGS) entry which is preliminary data.</text>
</comment>
<name>A0ABR2SSL6_9ROSI</name>
<keyword evidence="3" id="KW-1185">Reference proteome</keyword>
<organism evidence="2 3">
    <name type="scientific">Hibiscus sabdariffa</name>
    <name type="common">roselle</name>
    <dbReference type="NCBI Taxonomy" id="183260"/>
    <lineage>
        <taxon>Eukaryota</taxon>
        <taxon>Viridiplantae</taxon>
        <taxon>Streptophyta</taxon>
        <taxon>Embryophyta</taxon>
        <taxon>Tracheophyta</taxon>
        <taxon>Spermatophyta</taxon>
        <taxon>Magnoliopsida</taxon>
        <taxon>eudicotyledons</taxon>
        <taxon>Gunneridae</taxon>
        <taxon>Pentapetalae</taxon>
        <taxon>rosids</taxon>
        <taxon>malvids</taxon>
        <taxon>Malvales</taxon>
        <taxon>Malvaceae</taxon>
        <taxon>Malvoideae</taxon>
        <taxon>Hibiscus</taxon>
    </lineage>
</organism>
<accession>A0ABR2SSL6</accession>
<gene>
    <name evidence="2" type="ORF">V6N11_068078</name>
</gene>
<dbReference type="EMBL" id="JBBPBN010000012">
    <property type="protein sequence ID" value="KAK9028271.1"/>
    <property type="molecule type" value="Genomic_DNA"/>
</dbReference>
<evidence type="ECO:0000313" key="3">
    <source>
        <dbReference type="Proteomes" id="UP001396334"/>
    </source>
</evidence>
<proteinExistence type="predicted"/>